<dbReference type="Proteomes" id="UP000655208">
    <property type="component" value="Unassembled WGS sequence"/>
</dbReference>
<protein>
    <submittedName>
        <fullName evidence="2">Uncharacterized protein</fullName>
    </submittedName>
</protein>
<dbReference type="EMBL" id="BMNA01000001">
    <property type="protein sequence ID" value="GGL88997.1"/>
    <property type="molecule type" value="Genomic_DNA"/>
</dbReference>
<evidence type="ECO:0000313" key="3">
    <source>
        <dbReference type="Proteomes" id="UP000655208"/>
    </source>
</evidence>
<reference evidence="2" key="1">
    <citation type="journal article" date="2014" name="Int. J. Syst. Evol. Microbiol.">
        <title>Complete genome sequence of Corynebacterium casei LMG S-19264T (=DSM 44701T), isolated from a smear-ripened cheese.</title>
        <authorList>
            <consortium name="US DOE Joint Genome Institute (JGI-PGF)"/>
            <person name="Walter F."/>
            <person name="Albersmeier A."/>
            <person name="Kalinowski J."/>
            <person name="Ruckert C."/>
        </authorList>
    </citation>
    <scope>NUCLEOTIDE SEQUENCE</scope>
    <source>
        <strain evidence="2">CGMCC 4.7308</strain>
    </source>
</reference>
<keyword evidence="3" id="KW-1185">Reference proteome</keyword>
<gene>
    <name evidence="2" type="ORF">GCM10011594_05810</name>
</gene>
<dbReference type="RefSeq" id="WP_188940188.1">
    <property type="nucleotide sequence ID" value="NZ_BMNA01000001.1"/>
</dbReference>
<sequence>MAGKRSKRVDPTWPQTPDGEHPVTEFNSDRQGALSPFGEMEFPLDPDRLPYIHPTTVINR</sequence>
<proteinExistence type="predicted"/>
<feature type="region of interest" description="Disordered" evidence="1">
    <location>
        <begin position="1"/>
        <end position="41"/>
    </location>
</feature>
<reference evidence="2" key="2">
    <citation type="submission" date="2020-09" db="EMBL/GenBank/DDBJ databases">
        <authorList>
            <person name="Sun Q."/>
            <person name="Zhou Y."/>
        </authorList>
    </citation>
    <scope>NUCLEOTIDE SEQUENCE</scope>
    <source>
        <strain evidence="2">CGMCC 4.7308</strain>
    </source>
</reference>
<name>A0A917WC59_9ACTN</name>
<evidence type="ECO:0000313" key="2">
    <source>
        <dbReference type="EMBL" id="GGL88997.1"/>
    </source>
</evidence>
<accession>A0A917WC59</accession>
<dbReference type="AlphaFoldDB" id="A0A917WC59"/>
<evidence type="ECO:0000256" key="1">
    <source>
        <dbReference type="SAM" id="MobiDB-lite"/>
    </source>
</evidence>
<organism evidence="2 3">
    <name type="scientific">Nakamurella endophytica</name>
    <dbReference type="NCBI Taxonomy" id="1748367"/>
    <lineage>
        <taxon>Bacteria</taxon>
        <taxon>Bacillati</taxon>
        <taxon>Actinomycetota</taxon>
        <taxon>Actinomycetes</taxon>
        <taxon>Nakamurellales</taxon>
        <taxon>Nakamurellaceae</taxon>
        <taxon>Nakamurella</taxon>
    </lineage>
</organism>
<comment type="caution">
    <text evidence="2">The sequence shown here is derived from an EMBL/GenBank/DDBJ whole genome shotgun (WGS) entry which is preliminary data.</text>
</comment>